<dbReference type="RefSeq" id="WP_121974592.1">
    <property type="nucleotide sequence ID" value="NZ_OOGT01000110.1"/>
</dbReference>
<evidence type="ECO:0000256" key="1">
    <source>
        <dbReference type="SAM" id="Phobius"/>
    </source>
</evidence>
<keyword evidence="3" id="KW-1185">Reference proteome</keyword>
<proteinExistence type="predicted"/>
<keyword evidence="1" id="KW-0472">Membrane</keyword>
<dbReference type="Pfam" id="PF16951">
    <property type="entry name" value="MaAIMP_sms"/>
    <property type="match status" value="1"/>
</dbReference>
<reference evidence="3" key="1">
    <citation type="submission" date="2018-03" db="EMBL/GenBank/DDBJ databases">
        <authorList>
            <person name="Blom J."/>
        </authorList>
    </citation>
    <scope>NUCLEOTIDE SEQUENCE [LARGE SCALE GENOMIC DNA]</scope>
    <source>
        <strain evidence="3">KPC-SM-21</strain>
    </source>
</reference>
<gene>
    <name evidence="2" type="ORF">KPC_2328</name>
</gene>
<dbReference type="InterPro" id="IPR031596">
    <property type="entry name" value="MaAIMP_sms"/>
</dbReference>
<feature type="transmembrane region" description="Helical" evidence="1">
    <location>
        <begin position="6"/>
        <end position="25"/>
    </location>
</feature>
<dbReference type="NCBIfam" id="NF033493">
    <property type="entry name" value="MetS_like_NSS"/>
    <property type="match status" value="1"/>
</dbReference>
<evidence type="ECO:0000313" key="2">
    <source>
        <dbReference type="EMBL" id="SPL71150.1"/>
    </source>
</evidence>
<dbReference type="OrthoDB" id="6712920at2"/>
<dbReference type="AlphaFoldDB" id="A0A2U3N0E2"/>
<keyword evidence="1" id="KW-0812">Transmembrane</keyword>
<protein>
    <recommendedName>
        <fullName evidence="4">Methionine/alanine import family NSS transporter small subunit</fullName>
    </recommendedName>
</protein>
<dbReference type="InParanoid" id="A0A2U3N0E2"/>
<accession>A0A2U3N0E2</accession>
<name>A0A2U3N0E2_9GAMM</name>
<dbReference type="Proteomes" id="UP000245974">
    <property type="component" value="Unassembled WGS sequence"/>
</dbReference>
<sequence>MNTSAIIMMVISMLFVWGGLFLSIVHLMKHPEELDETIEVIEDQHTL</sequence>
<dbReference type="EMBL" id="OOGT01000110">
    <property type="protein sequence ID" value="SPL71150.1"/>
    <property type="molecule type" value="Genomic_DNA"/>
</dbReference>
<evidence type="ECO:0008006" key="4">
    <source>
        <dbReference type="Google" id="ProtNLM"/>
    </source>
</evidence>
<keyword evidence="1" id="KW-1133">Transmembrane helix</keyword>
<evidence type="ECO:0000313" key="3">
    <source>
        <dbReference type="Proteomes" id="UP000245974"/>
    </source>
</evidence>
<organism evidence="2 3">
    <name type="scientific">Acinetobacter stercoris</name>
    <dbReference type="NCBI Taxonomy" id="2126983"/>
    <lineage>
        <taxon>Bacteria</taxon>
        <taxon>Pseudomonadati</taxon>
        <taxon>Pseudomonadota</taxon>
        <taxon>Gammaproteobacteria</taxon>
        <taxon>Moraxellales</taxon>
        <taxon>Moraxellaceae</taxon>
        <taxon>Acinetobacter</taxon>
    </lineage>
</organism>